<comment type="caution">
    <text evidence="1">The sequence shown here is derived from an EMBL/GenBank/DDBJ whole genome shotgun (WGS) entry which is preliminary data.</text>
</comment>
<proteinExistence type="predicted"/>
<reference evidence="2" key="1">
    <citation type="journal article" date="2019" name="Int. J. Syst. Evol. Microbiol.">
        <title>The Global Catalogue of Microorganisms (GCM) 10K type strain sequencing project: providing services to taxonomists for standard genome sequencing and annotation.</title>
        <authorList>
            <consortium name="The Broad Institute Genomics Platform"/>
            <consortium name="The Broad Institute Genome Sequencing Center for Infectious Disease"/>
            <person name="Wu L."/>
            <person name="Ma J."/>
        </authorList>
    </citation>
    <scope>NUCLEOTIDE SEQUENCE [LARGE SCALE GENOMIC DNA]</scope>
    <source>
        <strain evidence="2">JCM 14559</strain>
    </source>
</reference>
<sequence length="215" mass="23453">MTTPVPTATQALTDATRILTLAAALRDEPSRADLIINRSALTGTTNVRAYLNGRLTYNEQAPFDPAELRLHLHVVDSGTADQVRTHAWMLNATDLDGAPPAVTEHITGLARKYHRPHRGCEDCGAIQPLPEDVQQWTIALDEHGEISQVRAGRLTAVDETSLRDAGHVAVFVLRAHSLPSAYARALRVLDDLHEGGVDLIHNRLVEHAVRLAAGR</sequence>
<organism evidence="1 2">
    <name type="scientific">Kitasatospora saccharophila</name>
    <dbReference type="NCBI Taxonomy" id="407973"/>
    <lineage>
        <taxon>Bacteria</taxon>
        <taxon>Bacillati</taxon>
        <taxon>Actinomycetota</taxon>
        <taxon>Actinomycetes</taxon>
        <taxon>Kitasatosporales</taxon>
        <taxon>Streptomycetaceae</taxon>
        <taxon>Kitasatospora</taxon>
    </lineage>
</organism>
<protein>
    <submittedName>
        <fullName evidence="1">Uncharacterized protein</fullName>
    </submittedName>
</protein>
<name>A0ABP5JKY4_9ACTN</name>
<dbReference type="Proteomes" id="UP001500897">
    <property type="component" value="Unassembled WGS sequence"/>
</dbReference>
<accession>A0ABP5JKY4</accession>
<dbReference type="EMBL" id="BAAANS010000055">
    <property type="protein sequence ID" value="GAA2116723.1"/>
    <property type="molecule type" value="Genomic_DNA"/>
</dbReference>
<evidence type="ECO:0000313" key="2">
    <source>
        <dbReference type="Proteomes" id="UP001500897"/>
    </source>
</evidence>
<evidence type="ECO:0000313" key="1">
    <source>
        <dbReference type="EMBL" id="GAA2116723.1"/>
    </source>
</evidence>
<gene>
    <name evidence="1" type="ORF">GCM10009759_62530</name>
</gene>
<dbReference type="RefSeq" id="WP_344557018.1">
    <property type="nucleotide sequence ID" value="NZ_BAAANS010000055.1"/>
</dbReference>
<keyword evidence="2" id="KW-1185">Reference proteome</keyword>